<dbReference type="InterPro" id="IPR000651">
    <property type="entry name" value="Ras-like_Gua-exchang_fac_N"/>
</dbReference>
<dbReference type="InterPro" id="IPR019804">
    <property type="entry name" value="Ras_G-nucl-exch_fac_CS"/>
</dbReference>
<dbReference type="Proteomes" id="UP000014680">
    <property type="component" value="Unassembled WGS sequence"/>
</dbReference>
<dbReference type="Gene3D" id="1.10.840.10">
    <property type="entry name" value="Ras guanine-nucleotide exchange factors catalytic domain"/>
    <property type="match status" value="1"/>
</dbReference>
<proteinExistence type="predicted"/>
<evidence type="ECO:0000259" key="5">
    <source>
        <dbReference type="PROSITE" id="PS50212"/>
    </source>
</evidence>
<dbReference type="SMART" id="SM00147">
    <property type="entry name" value="RasGEF"/>
    <property type="match status" value="1"/>
</dbReference>
<dbReference type="OrthoDB" id="546434at2759"/>
<dbReference type="PROSITE" id="PS50212">
    <property type="entry name" value="RASGEF_NTER"/>
    <property type="match status" value="1"/>
</dbReference>
<dbReference type="GO" id="GO:0005085">
    <property type="term" value="F:guanyl-nucleotide exchange factor activity"/>
    <property type="evidence" value="ECO:0007669"/>
    <property type="project" value="UniProtKB-KW"/>
</dbReference>
<dbReference type="VEuPathDB" id="AmoebaDB:EIN_227070"/>
<reference evidence="6 7" key="1">
    <citation type="submission" date="2012-10" db="EMBL/GenBank/DDBJ databases">
        <authorList>
            <person name="Zafar N."/>
            <person name="Inman J."/>
            <person name="Hall N."/>
            <person name="Lorenzi H."/>
            <person name="Caler E."/>
        </authorList>
    </citation>
    <scope>NUCLEOTIDE SEQUENCE [LARGE SCALE GENOMIC DNA]</scope>
    <source>
        <strain evidence="6 7">IP1</strain>
    </source>
</reference>
<accession>A0A0A1U2Q0</accession>
<dbReference type="Gene3D" id="1.20.870.10">
    <property type="entry name" value="Son of sevenless (SoS) protein Chain: S domain 1"/>
    <property type="match status" value="1"/>
</dbReference>
<protein>
    <submittedName>
        <fullName evidence="6">Ras GTP exchange factor, son of sevenless, putative</fullName>
    </submittedName>
</protein>
<dbReference type="PROSITE" id="PS00720">
    <property type="entry name" value="RASGEF"/>
    <property type="match status" value="1"/>
</dbReference>
<evidence type="ECO:0000256" key="1">
    <source>
        <dbReference type="ARBA" id="ARBA00022658"/>
    </source>
</evidence>
<dbReference type="KEGG" id="eiv:EIN_227070"/>
<keyword evidence="1 2" id="KW-0344">Guanine-nucleotide releasing factor</keyword>
<dbReference type="OMA" id="KIWAFKP"/>
<dbReference type="Pfam" id="PF00618">
    <property type="entry name" value="RasGEF_N"/>
    <property type="match status" value="1"/>
</dbReference>
<feature type="domain" description="N-terminal Ras-GEF" evidence="5">
    <location>
        <begin position="66"/>
        <end position="194"/>
    </location>
</feature>
<feature type="compositionally biased region" description="Polar residues" evidence="3">
    <location>
        <begin position="16"/>
        <end position="29"/>
    </location>
</feature>
<dbReference type="PROSITE" id="PS50009">
    <property type="entry name" value="RASGEF_CAT"/>
    <property type="match status" value="1"/>
</dbReference>
<gene>
    <name evidence="6" type="ORF">EIN_227070</name>
</gene>
<keyword evidence="7" id="KW-1185">Reference proteome</keyword>
<dbReference type="PANTHER" id="PTHR23113">
    <property type="entry name" value="GUANINE NUCLEOTIDE EXCHANGE FACTOR"/>
    <property type="match status" value="1"/>
</dbReference>
<dbReference type="InterPro" id="IPR036964">
    <property type="entry name" value="RASGEF_cat_dom_sf"/>
</dbReference>
<name>A0A0A1U2Q0_ENTIV</name>
<evidence type="ECO:0000256" key="2">
    <source>
        <dbReference type="PROSITE-ProRule" id="PRU00168"/>
    </source>
</evidence>
<dbReference type="GeneID" id="14887029"/>
<dbReference type="Pfam" id="PF00617">
    <property type="entry name" value="RasGEF"/>
    <property type="match status" value="1"/>
</dbReference>
<dbReference type="InterPro" id="IPR001895">
    <property type="entry name" value="RASGEF_cat_dom"/>
</dbReference>
<dbReference type="CDD" id="cd06224">
    <property type="entry name" value="REM"/>
    <property type="match status" value="1"/>
</dbReference>
<organism evidence="6 7">
    <name type="scientific">Entamoeba invadens IP1</name>
    <dbReference type="NCBI Taxonomy" id="370355"/>
    <lineage>
        <taxon>Eukaryota</taxon>
        <taxon>Amoebozoa</taxon>
        <taxon>Evosea</taxon>
        <taxon>Archamoebae</taxon>
        <taxon>Mastigamoebida</taxon>
        <taxon>Entamoebidae</taxon>
        <taxon>Entamoeba</taxon>
    </lineage>
</organism>
<evidence type="ECO:0000313" key="6">
    <source>
        <dbReference type="EMBL" id="ELP88304.1"/>
    </source>
</evidence>
<dbReference type="AlphaFoldDB" id="A0A0A1U2Q0"/>
<dbReference type="PANTHER" id="PTHR23113:SF370">
    <property type="entry name" value="RAS GUANINE NUCLEOTIDE EXCHANGE FACTOR P"/>
    <property type="match status" value="1"/>
</dbReference>
<sequence>MATKQPEATITRETRSTISNSTDFSNLSGSDKIEEDKYNPDPNYSTLFDVPNSSDYIRYTTESGCDFKIIQMATIEKCVQTMLSKDFNDGYFQECFVLAYRLVTTPERLLELLNILFDPTVPEGMDWDTFVKDIVAPGRLKIMNFVRMWMKNAWKDFEGKEDLIDKLQQLITRFKQFNPKMSSILQKQLEHRIANVDTCSEEQVVFQKPLKLIKNKYSNIFKFHPIEFARQITLMQNDLFRKIPYVEFLGNGWTKKTKDLLTPNIMKLVRSTQKLFSIVQTFILNEKEVGNRALAIHYFLVVAEEMRRLNNFEGMKAVFGALGSFPIFRLKYSWEGISSEDKENESKLNALCDQEKNFSKLREVMKIAVSPCIPFLGSTMGDLVFTDDGNKKGDTEKSLINFFKIRGIGNLIKEIMVKQAVPYPFKRNDTIIEYFEQFQIVDDEEVLFDMSTKLEEKRGEMTPELEKKIAKCKKEGNSAIKKYLKYVSN</sequence>
<dbReference type="CDD" id="cd00155">
    <property type="entry name" value="RasGEF"/>
    <property type="match status" value="1"/>
</dbReference>
<feature type="domain" description="Ras-GEF" evidence="4">
    <location>
        <begin position="224"/>
        <end position="457"/>
    </location>
</feature>
<evidence type="ECO:0000256" key="3">
    <source>
        <dbReference type="SAM" id="MobiDB-lite"/>
    </source>
</evidence>
<feature type="region of interest" description="Disordered" evidence="3">
    <location>
        <begin position="1"/>
        <end position="38"/>
    </location>
</feature>
<dbReference type="InterPro" id="IPR023578">
    <property type="entry name" value="Ras_GEF_dom_sf"/>
</dbReference>
<dbReference type="EMBL" id="KB206756">
    <property type="protein sequence ID" value="ELP88304.1"/>
    <property type="molecule type" value="Genomic_DNA"/>
</dbReference>
<evidence type="ECO:0000259" key="4">
    <source>
        <dbReference type="PROSITE" id="PS50009"/>
    </source>
</evidence>
<dbReference type="RefSeq" id="XP_004255075.1">
    <property type="nucleotide sequence ID" value="XM_004255027.1"/>
</dbReference>
<dbReference type="GO" id="GO:0007265">
    <property type="term" value="P:Ras protein signal transduction"/>
    <property type="evidence" value="ECO:0007669"/>
    <property type="project" value="TreeGrafter"/>
</dbReference>
<evidence type="ECO:0000313" key="7">
    <source>
        <dbReference type="Proteomes" id="UP000014680"/>
    </source>
</evidence>
<dbReference type="GO" id="GO:0005886">
    <property type="term" value="C:plasma membrane"/>
    <property type="evidence" value="ECO:0007669"/>
    <property type="project" value="TreeGrafter"/>
</dbReference>
<dbReference type="SUPFAM" id="SSF48366">
    <property type="entry name" value="Ras GEF"/>
    <property type="match status" value="1"/>
</dbReference>
<dbReference type="InterPro" id="IPR008937">
    <property type="entry name" value="Ras-like_GEF"/>
</dbReference>